<comment type="caution">
    <text evidence="2">The sequence shown here is derived from an EMBL/GenBank/DDBJ whole genome shotgun (WGS) entry which is preliminary data.</text>
</comment>
<keyword evidence="3" id="KW-1185">Reference proteome</keyword>
<name>A0ABP4SD43_9ACTN</name>
<organism evidence="2 3">
    <name type="scientific">Glycomyces endophyticus</name>
    <dbReference type="NCBI Taxonomy" id="480996"/>
    <lineage>
        <taxon>Bacteria</taxon>
        <taxon>Bacillati</taxon>
        <taxon>Actinomycetota</taxon>
        <taxon>Actinomycetes</taxon>
        <taxon>Glycomycetales</taxon>
        <taxon>Glycomycetaceae</taxon>
        <taxon>Glycomyces</taxon>
    </lineage>
</organism>
<feature type="signal peptide" evidence="1">
    <location>
        <begin position="1"/>
        <end position="32"/>
    </location>
</feature>
<reference evidence="3" key="1">
    <citation type="journal article" date="2019" name="Int. J. Syst. Evol. Microbiol.">
        <title>The Global Catalogue of Microorganisms (GCM) 10K type strain sequencing project: providing services to taxonomists for standard genome sequencing and annotation.</title>
        <authorList>
            <consortium name="The Broad Institute Genomics Platform"/>
            <consortium name="The Broad Institute Genome Sequencing Center for Infectious Disease"/>
            <person name="Wu L."/>
            <person name="Ma J."/>
        </authorList>
    </citation>
    <scope>NUCLEOTIDE SEQUENCE [LARGE SCALE GENOMIC DNA]</scope>
    <source>
        <strain evidence="3">JCM 16001</strain>
    </source>
</reference>
<dbReference type="EMBL" id="BAAAQF010000004">
    <property type="protein sequence ID" value="GAA1667925.1"/>
    <property type="molecule type" value="Genomic_DNA"/>
</dbReference>
<evidence type="ECO:0000313" key="3">
    <source>
        <dbReference type="Proteomes" id="UP001499851"/>
    </source>
</evidence>
<gene>
    <name evidence="2" type="ORF">GCM10009830_12110</name>
</gene>
<evidence type="ECO:0000313" key="2">
    <source>
        <dbReference type="EMBL" id="GAA1667925.1"/>
    </source>
</evidence>
<proteinExistence type="predicted"/>
<feature type="chain" id="PRO_5046727355" description="DUF3105 domain-containing protein" evidence="1">
    <location>
        <begin position="33"/>
        <end position="242"/>
    </location>
</feature>
<dbReference type="Proteomes" id="UP001499851">
    <property type="component" value="Unassembled WGS sequence"/>
</dbReference>
<dbReference type="Pfam" id="PF11303">
    <property type="entry name" value="DUF3105"/>
    <property type="match status" value="1"/>
</dbReference>
<protein>
    <recommendedName>
        <fullName evidence="4">DUF3105 domain-containing protein</fullName>
    </recommendedName>
</protein>
<evidence type="ECO:0000256" key="1">
    <source>
        <dbReference type="SAM" id="SignalP"/>
    </source>
</evidence>
<accession>A0ABP4SD43</accession>
<evidence type="ECO:0008006" key="4">
    <source>
        <dbReference type="Google" id="ProtNLM"/>
    </source>
</evidence>
<sequence>MIGNPNGRLPNMRTLRTARTATAPLLVLAALAACTPAPDPTGDGGAAADPDSQQAAPAIEGVESFYGEYGDYVTVMAAIQDGEVTAEDLEYPFVAQQEHVDAQNGWDGQPPVYEMTPPAGGNHLGQWQTCTGSVYDAPLVDGHAVHSLEHGAVWLTYDPELVEQAAVDALALLIQKRDYALMSPYPGQGVPVSLQSWGNRYQTDDPADQVIEDYLDEYVQNERFNPEAQAPCSGGVNTTAEG</sequence>
<dbReference type="InterPro" id="IPR021454">
    <property type="entry name" value="DUF3105"/>
</dbReference>
<keyword evidence="1" id="KW-0732">Signal</keyword>